<feature type="compositionally biased region" description="Basic and acidic residues" evidence="1">
    <location>
        <begin position="822"/>
        <end position="833"/>
    </location>
</feature>
<feature type="region of interest" description="Disordered" evidence="1">
    <location>
        <begin position="463"/>
        <end position="491"/>
    </location>
</feature>
<feature type="compositionally biased region" description="Polar residues" evidence="1">
    <location>
        <begin position="15"/>
        <end position="27"/>
    </location>
</feature>
<feature type="region of interest" description="Disordered" evidence="1">
    <location>
        <begin position="816"/>
        <end position="836"/>
    </location>
</feature>
<feature type="compositionally biased region" description="Polar residues" evidence="1">
    <location>
        <begin position="165"/>
        <end position="175"/>
    </location>
</feature>
<evidence type="ECO:0000256" key="1">
    <source>
        <dbReference type="SAM" id="MobiDB-lite"/>
    </source>
</evidence>
<dbReference type="AlphaFoldDB" id="A0A9N9F9Z8"/>
<comment type="caution">
    <text evidence="2">The sequence shown here is derived from an EMBL/GenBank/DDBJ whole genome shotgun (WGS) entry which is preliminary data.</text>
</comment>
<organism evidence="2 3">
    <name type="scientific">Funneliformis mosseae</name>
    <name type="common">Endomycorrhizal fungus</name>
    <name type="synonym">Glomus mosseae</name>
    <dbReference type="NCBI Taxonomy" id="27381"/>
    <lineage>
        <taxon>Eukaryota</taxon>
        <taxon>Fungi</taxon>
        <taxon>Fungi incertae sedis</taxon>
        <taxon>Mucoromycota</taxon>
        <taxon>Glomeromycotina</taxon>
        <taxon>Glomeromycetes</taxon>
        <taxon>Glomerales</taxon>
        <taxon>Glomeraceae</taxon>
        <taxon>Funneliformis</taxon>
    </lineage>
</organism>
<reference evidence="2" key="1">
    <citation type="submission" date="2021-06" db="EMBL/GenBank/DDBJ databases">
        <authorList>
            <person name="Kallberg Y."/>
            <person name="Tangrot J."/>
            <person name="Rosling A."/>
        </authorList>
    </citation>
    <scope>NUCLEOTIDE SEQUENCE</scope>
    <source>
        <strain evidence="2">87-6 pot B 2015</strain>
    </source>
</reference>
<keyword evidence="3" id="KW-1185">Reference proteome</keyword>
<feature type="compositionally biased region" description="Basic and acidic residues" evidence="1">
    <location>
        <begin position="72"/>
        <end position="84"/>
    </location>
</feature>
<sequence length="951" mass="108338">MNKENKKKNDKLDNHATTSRLETLIPSNNTTQKHLKQQQNTTNQQEERRRLLEEFKRKKAEKQKFQNKKGKDKPVIKKKAEEKHPLNHTIIKTEIKNADAYLQSPLKNDESNLNKYQTRHSIKHSLSIPVQHKDTSLVTLEPFDNKDQSDSFSINQPTEKGKNKLPSQIHSSIYSSPAIKASGKPQRIRTKSITHDNTDGIVNGKKIQSLMTFAENDMFSTPAGSPSKALGSAIKVSEKPQGIMVKQIADNTDGIVNNKKSQRVKFAESDMYTTFTNSPSKILSPVIKVSGKPQRVSVKPITNENPDEIVNNIKSQRVMSSAENDVYNIPADSPSKSLLRVSHKGTPNPLISTFGKTQRMKGNSNEIDDATKVKETPITKLATPKIYTTPQISQTPPSTKLFTKEPLGNSIRRSKFIFDSKDNVTSSSSRLPTLTRLTSKRSPAVNPVISSFGKAQRIKVVRDEDNEDSEFLSPKVSDYTSDTTNEENSNDGAKARHFFSILASTPFKAPVKKAGRLLDFSQAKESSVDDSFTEQREDKCVNELIIMEKGSSITENCQTPELQKTSVSPKAMSPFFKDISIQTSPFLLNQEDSTKKFKPDFTKWTRHYVLIVYDPDTYDIKYKQVVPIPTITFFSIKDAVHVAWTGSELLARAMFYILEADWPSHSKKVGSLKERIPPCEKAEYWIERAKFEERCMQYEEALRLYEKAEELNAKPVQLVKEEREKFLARICSLFESIPSLEHEELIDYQDGSDENNYYLDDNDYLLDDDLSALLEYESCIFHENDEFNEQSQTSRNNINEGQDLVEALNDLSFNIKPKRKTRKDDNSEQETPKSIDSSLTLLTTVKAKKKEREELGVERVITPVRRSARFHKISYSDDEHQTPEDREIATLLEENGITYVPNRALYYNKNLTPLKRSSKKNNEDCDIDNVIVVKQKTMSGKKTVTWEDLKK</sequence>
<feature type="region of interest" description="Disordered" evidence="1">
    <location>
        <begin position="141"/>
        <end position="197"/>
    </location>
</feature>
<feature type="compositionally biased region" description="Basic residues" evidence="1">
    <location>
        <begin position="57"/>
        <end position="71"/>
    </location>
</feature>
<feature type="compositionally biased region" description="Low complexity" evidence="1">
    <location>
        <begin position="28"/>
        <end position="44"/>
    </location>
</feature>
<dbReference type="EMBL" id="CAJVPP010000887">
    <property type="protein sequence ID" value="CAG8519538.1"/>
    <property type="molecule type" value="Genomic_DNA"/>
</dbReference>
<dbReference type="Proteomes" id="UP000789375">
    <property type="component" value="Unassembled WGS sequence"/>
</dbReference>
<evidence type="ECO:0000313" key="3">
    <source>
        <dbReference type="Proteomes" id="UP000789375"/>
    </source>
</evidence>
<feature type="region of interest" description="Disordered" evidence="1">
    <location>
        <begin position="1"/>
        <end position="84"/>
    </location>
</feature>
<name>A0A9N9F9Z8_FUNMO</name>
<feature type="compositionally biased region" description="Basic and acidic residues" evidence="1">
    <location>
        <begin position="45"/>
        <end position="56"/>
    </location>
</feature>
<protein>
    <submittedName>
        <fullName evidence="2">3054_t:CDS:1</fullName>
    </submittedName>
</protein>
<evidence type="ECO:0000313" key="2">
    <source>
        <dbReference type="EMBL" id="CAG8519538.1"/>
    </source>
</evidence>
<accession>A0A9N9F9Z8</accession>
<gene>
    <name evidence="2" type="ORF">FMOSSE_LOCUS4958</name>
</gene>
<proteinExistence type="predicted"/>